<dbReference type="Gene3D" id="3.30.2310.20">
    <property type="entry name" value="RelE-like"/>
    <property type="match status" value="1"/>
</dbReference>
<sequence length="95" mass="10806">MIRSLRDKRIPGIRGGSAEKGFPPDLVQRAQRKLAQLDAATSLADLRVPPSNQLELLRGDRAGQHSIRINQQWRLCFVWKDGDAFEVEIVDYHRG</sequence>
<dbReference type="PANTHER" id="PTHR40266:SF2">
    <property type="entry name" value="TOXIN HIGB-1"/>
    <property type="match status" value="1"/>
</dbReference>
<evidence type="ECO:0000313" key="2">
    <source>
        <dbReference type="EMBL" id="MBS3649146.1"/>
    </source>
</evidence>
<keyword evidence="3" id="KW-1185">Reference proteome</keyword>
<name>A0A942I9B2_9HYPH</name>
<evidence type="ECO:0000256" key="1">
    <source>
        <dbReference type="SAM" id="MobiDB-lite"/>
    </source>
</evidence>
<gene>
    <name evidence="2" type="ORF">KEU06_11055</name>
</gene>
<reference evidence="2" key="1">
    <citation type="submission" date="2021-04" db="EMBL/GenBank/DDBJ databases">
        <title>Pseudaminobacter soli sp. nov., isolated from paddy soil contaminated by heavy metals.</title>
        <authorList>
            <person name="Zhang K."/>
        </authorList>
    </citation>
    <scope>NUCLEOTIDE SEQUENCE</scope>
    <source>
        <strain evidence="2">19-2017</strain>
    </source>
</reference>
<organism evidence="2 3">
    <name type="scientific">Pseudaminobacter soli</name>
    <name type="common">ex Zhang et al. 2022</name>
    <dbReference type="NCBI Taxonomy" id="2831468"/>
    <lineage>
        <taxon>Bacteria</taxon>
        <taxon>Pseudomonadati</taxon>
        <taxon>Pseudomonadota</taxon>
        <taxon>Alphaproteobacteria</taxon>
        <taxon>Hyphomicrobiales</taxon>
        <taxon>Phyllobacteriaceae</taxon>
        <taxon>Pseudaminobacter</taxon>
    </lineage>
</organism>
<accession>A0A942I9B2</accession>
<protein>
    <submittedName>
        <fullName evidence="2">Type II toxin-antitoxin system RelE/ParE family toxin</fullName>
    </submittedName>
</protein>
<dbReference type="Pfam" id="PF05015">
    <property type="entry name" value="HigB-like_toxin"/>
    <property type="match status" value="1"/>
</dbReference>
<comment type="caution">
    <text evidence="2">The sequence shown here is derived from an EMBL/GenBank/DDBJ whole genome shotgun (WGS) entry which is preliminary data.</text>
</comment>
<feature type="compositionally biased region" description="Basic and acidic residues" evidence="1">
    <location>
        <begin position="1"/>
        <end position="10"/>
    </location>
</feature>
<dbReference type="InterPro" id="IPR007711">
    <property type="entry name" value="HigB-1"/>
</dbReference>
<dbReference type="InterPro" id="IPR035093">
    <property type="entry name" value="RelE/ParE_toxin_dom_sf"/>
</dbReference>
<dbReference type="AlphaFoldDB" id="A0A942I9B2"/>
<proteinExistence type="predicted"/>
<dbReference type="SUPFAM" id="SSF143011">
    <property type="entry name" value="RelE-like"/>
    <property type="match status" value="1"/>
</dbReference>
<dbReference type="Proteomes" id="UP000680348">
    <property type="component" value="Unassembled WGS sequence"/>
</dbReference>
<feature type="region of interest" description="Disordered" evidence="1">
    <location>
        <begin position="1"/>
        <end position="24"/>
    </location>
</feature>
<dbReference type="EMBL" id="JAGWCR010000005">
    <property type="protein sequence ID" value="MBS3649146.1"/>
    <property type="molecule type" value="Genomic_DNA"/>
</dbReference>
<evidence type="ECO:0000313" key="3">
    <source>
        <dbReference type="Proteomes" id="UP000680348"/>
    </source>
</evidence>
<dbReference type="RefSeq" id="WP_188254713.1">
    <property type="nucleotide sequence ID" value="NZ_JABVCF010000005.1"/>
</dbReference>
<dbReference type="PANTHER" id="PTHR40266">
    <property type="entry name" value="TOXIN HIGB-1"/>
    <property type="match status" value="1"/>
</dbReference>